<keyword evidence="3" id="KW-1133">Transmembrane helix</keyword>
<dbReference type="Proteomes" id="UP000325763">
    <property type="component" value="Chromosome"/>
</dbReference>
<feature type="region of interest" description="Disordered" evidence="2">
    <location>
        <begin position="380"/>
        <end position="399"/>
    </location>
</feature>
<keyword evidence="3" id="KW-0812">Transmembrane</keyword>
<keyword evidence="1" id="KW-0378">Hydrolase</keyword>
<feature type="transmembrane region" description="Helical" evidence="3">
    <location>
        <begin position="90"/>
        <end position="110"/>
    </location>
</feature>
<dbReference type="PANTHER" id="PTHR43156">
    <property type="entry name" value="STAGE II SPORULATION PROTEIN E-RELATED"/>
    <property type="match status" value="1"/>
</dbReference>
<sequence length="399" mass="41817">MGSRQGSAAFGQPWQSSHLLLLVPAALIVLITASDILAPTDIILGPLLVVAPALTAWFEGPWTTGGMGVMAVAGQALSGWHFGTLLTRPVIVQMIALAVLTVLVVVLCVVRDRRTRQLAQVRSVAEAAQHVLMWPLPSRLGTLQLASVYLAAEDEAEIGGDLYAAARTDSGARVMIGDVRGKGLSALGEAALLLGAFREAAHQHASLPELAGALERSMARYLADFEPDDEAEERFVTALLLEIPDDEPLVRMTSCGHLAPVLLGPDGQVTEADLHPAPPLGVGLQGSGGYPVDVLSFGPGDTLLLYTDGAVEARDRDGAFYPFSERAARWAGHPPEALLHHVERNLLAHTGGHLGDDVAIIAIRRIAIPHPSHRLEHAVQSGALGRGAPTGAGGPMAGG</sequence>
<dbReference type="OrthoDB" id="311904at2"/>
<evidence type="ECO:0000256" key="3">
    <source>
        <dbReference type="SAM" id="Phobius"/>
    </source>
</evidence>
<dbReference type="SMART" id="SM00331">
    <property type="entry name" value="PP2C_SIG"/>
    <property type="match status" value="1"/>
</dbReference>
<dbReference type="Gene3D" id="3.60.40.10">
    <property type="entry name" value="PPM-type phosphatase domain"/>
    <property type="match status" value="1"/>
</dbReference>
<accession>A0A5P2WBB3</accession>
<feature type="transmembrane region" description="Helical" evidence="3">
    <location>
        <begin position="20"/>
        <end position="38"/>
    </location>
</feature>
<proteinExistence type="predicted"/>
<reference evidence="4 5" key="1">
    <citation type="submission" date="2017-09" db="EMBL/GenBank/DDBJ databases">
        <title>Streptomyces genome completion.</title>
        <authorList>
            <person name="Lee N."/>
            <person name="Cho B.-K."/>
        </authorList>
    </citation>
    <scope>NUCLEOTIDE SEQUENCE [LARGE SCALE GENOMIC DNA]</scope>
    <source>
        <strain evidence="4 5">ATCC 14899</strain>
    </source>
</reference>
<dbReference type="InterPro" id="IPR052016">
    <property type="entry name" value="Bact_Sigma-Reg"/>
</dbReference>
<dbReference type="Pfam" id="PF07228">
    <property type="entry name" value="SpoIIE"/>
    <property type="match status" value="1"/>
</dbReference>
<keyword evidence="3" id="KW-0472">Membrane</keyword>
<dbReference type="InterPro" id="IPR001932">
    <property type="entry name" value="PPM-type_phosphatase-like_dom"/>
</dbReference>
<gene>
    <name evidence="4" type="ORF">CP978_32905</name>
</gene>
<protein>
    <submittedName>
        <fullName evidence="4">Serine/threonine-protein phosphatase</fullName>
    </submittedName>
</protein>
<evidence type="ECO:0000256" key="1">
    <source>
        <dbReference type="ARBA" id="ARBA00022801"/>
    </source>
</evidence>
<evidence type="ECO:0000256" key="2">
    <source>
        <dbReference type="SAM" id="MobiDB-lite"/>
    </source>
</evidence>
<dbReference type="EMBL" id="CP023747">
    <property type="protein sequence ID" value="QEV42705.1"/>
    <property type="molecule type" value="Genomic_DNA"/>
</dbReference>
<dbReference type="KEGG" id="snq:CP978_32905"/>
<dbReference type="FunFam" id="3.60.40.10:FF:000058">
    <property type="entry name" value="Stage II sporulation protein E"/>
    <property type="match status" value="1"/>
</dbReference>
<dbReference type="PANTHER" id="PTHR43156:SF2">
    <property type="entry name" value="STAGE II SPORULATION PROTEIN E"/>
    <property type="match status" value="1"/>
</dbReference>
<dbReference type="RefSeq" id="WP_079162438.1">
    <property type="nucleotide sequence ID" value="NZ_CP009313.1"/>
</dbReference>
<dbReference type="AlphaFoldDB" id="A0A5P2WBB3"/>
<organism evidence="4 5">
    <name type="scientific">Streptomyces nodosus</name>
    <dbReference type="NCBI Taxonomy" id="40318"/>
    <lineage>
        <taxon>Bacteria</taxon>
        <taxon>Bacillati</taxon>
        <taxon>Actinomycetota</taxon>
        <taxon>Actinomycetes</taxon>
        <taxon>Kitasatosporales</taxon>
        <taxon>Streptomycetaceae</taxon>
        <taxon>Streptomyces</taxon>
    </lineage>
</organism>
<dbReference type="GO" id="GO:0016791">
    <property type="term" value="F:phosphatase activity"/>
    <property type="evidence" value="ECO:0007669"/>
    <property type="project" value="TreeGrafter"/>
</dbReference>
<evidence type="ECO:0000313" key="5">
    <source>
        <dbReference type="Proteomes" id="UP000325763"/>
    </source>
</evidence>
<evidence type="ECO:0000313" key="4">
    <source>
        <dbReference type="EMBL" id="QEV42705.1"/>
    </source>
</evidence>
<dbReference type="InterPro" id="IPR036457">
    <property type="entry name" value="PPM-type-like_dom_sf"/>
</dbReference>
<feature type="compositionally biased region" description="Gly residues" evidence="2">
    <location>
        <begin position="384"/>
        <end position="399"/>
    </location>
</feature>
<name>A0A5P2WBB3_9ACTN</name>